<proteinExistence type="predicted"/>
<dbReference type="AlphaFoldDB" id="A0AAX3M512"/>
<dbReference type="EMBL" id="CP117416">
    <property type="protein sequence ID" value="WCT56977.1"/>
    <property type="molecule type" value="Genomic_DNA"/>
</dbReference>
<evidence type="ECO:0000313" key="2">
    <source>
        <dbReference type="Proteomes" id="UP001220509"/>
    </source>
</evidence>
<reference evidence="1 2" key="1">
    <citation type="submission" date="2023-02" db="EMBL/GenBank/DDBJ databases">
        <title>Genome sequence of Paenibacillus kyungheensis KACC 18744.</title>
        <authorList>
            <person name="Kim S."/>
            <person name="Heo J."/>
            <person name="Kwon S.-W."/>
        </authorList>
    </citation>
    <scope>NUCLEOTIDE SEQUENCE [LARGE SCALE GENOMIC DNA]</scope>
    <source>
        <strain evidence="1 2">KACC 18744</strain>
    </source>
</reference>
<keyword evidence="2" id="KW-1185">Reference proteome</keyword>
<protein>
    <submittedName>
        <fullName evidence="1">Uncharacterized protein</fullName>
    </submittedName>
</protein>
<dbReference type="RefSeq" id="WP_273615236.1">
    <property type="nucleotide sequence ID" value="NZ_CP117416.1"/>
</dbReference>
<gene>
    <name evidence="1" type="ORF">PQ456_05495</name>
</gene>
<sequence>MNNIPKMRATIKSKLAEIIPEWKGQVYDLPPLDLILPGSCAVVTFAEEVQKSSWAGYRRIVKVWPYARVSNGGFEQVEAWTQQLIEALHDVRLEDKDGHAFTCIYLGASDSDRIDTLSGLATRAIRFGIYVPEPVDTTISNNALLTSSVADASPSATLESGQPDSWLTALHDWTQEQLGNEWTIYKEAWPAGYVAPAVLWRLTASNFAAAGTSAFDVRKQWIGHVYGRNAQEKQRIATGLVERLSSQTRIPLDLADRRYLTVSEASVDLQADAFLNGQIRLTLLRRVQRELPNAPLIREVTNKPVLDY</sequence>
<organism evidence="1 2">
    <name type="scientific">Paenibacillus kyungheensis</name>
    <dbReference type="NCBI Taxonomy" id="1452732"/>
    <lineage>
        <taxon>Bacteria</taxon>
        <taxon>Bacillati</taxon>
        <taxon>Bacillota</taxon>
        <taxon>Bacilli</taxon>
        <taxon>Bacillales</taxon>
        <taxon>Paenibacillaceae</taxon>
        <taxon>Paenibacillus</taxon>
    </lineage>
</organism>
<dbReference type="Proteomes" id="UP001220509">
    <property type="component" value="Chromosome"/>
</dbReference>
<dbReference type="KEGG" id="pka:PQ456_05495"/>
<accession>A0AAX3M512</accession>
<name>A0AAX3M512_9BACL</name>
<evidence type="ECO:0000313" key="1">
    <source>
        <dbReference type="EMBL" id="WCT56977.1"/>
    </source>
</evidence>